<dbReference type="SUPFAM" id="SSF55298">
    <property type="entry name" value="YjgF-like"/>
    <property type="match status" value="1"/>
</dbReference>
<protein>
    <submittedName>
        <fullName evidence="2">Uncharacterized protein</fullName>
    </submittedName>
</protein>
<comment type="similarity">
    <text evidence="1">Belongs to the RutC family.</text>
</comment>
<proteinExistence type="inferred from homology"/>
<dbReference type="FunFam" id="3.30.1330.40:FF:000001">
    <property type="entry name" value="L-PSP family endoribonuclease"/>
    <property type="match status" value="1"/>
</dbReference>
<dbReference type="HOGENOM" id="CLU_100715_7_1_9"/>
<evidence type="ECO:0000313" key="2">
    <source>
        <dbReference type="EMBL" id="AEQ21482.1"/>
    </source>
</evidence>
<dbReference type="PATRIC" id="fig|568816.4.peg.231"/>
<reference evidence="2 3" key="1">
    <citation type="journal article" date="2011" name="J. Bacteriol.">
        <title>Complete genome sequence of Acidaminococcus intestini RYC-MR95, a Gram-negative bacterium from the phylum Firmicutes.</title>
        <authorList>
            <person name="D'Auria G."/>
            <person name="Galan J.C."/>
            <person name="Rodriguez-Alcayna M."/>
            <person name="Moya A."/>
            <person name="Baquero F."/>
            <person name="Latorre A."/>
        </authorList>
    </citation>
    <scope>NUCLEOTIDE SEQUENCE [LARGE SCALE GENOMIC DNA]</scope>
    <source>
        <strain evidence="2 3">RyC-MR95</strain>
    </source>
</reference>
<dbReference type="Gene3D" id="3.30.1330.40">
    <property type="entry name" value="RutC-like"/>
    <property type="match status" value="1"/>
</dbReference>
<sequence>MEELFMKKEIATKNAPSAIGPYSQGIEASGTTVYVSGQIPIDPKTGEFAGDDIVTQTKQSLTNVKNILAEAGCSLDDVVKTTVLLADIKDFGPMNEIYGEFFKGVCPARACFQVAALPKGALVEIEAFAVK</sequence>
<dbReference type="InterPro" id="IPR006056">
    <property type="entry name" value="RidA"/>
</dbReference>
<dbReference type="NCBIfam" id="TIGR00004">
    <property type="entry name" value="Rid family detoxifying hydrolase"/>
    <property type="match status" value="1"/>
</dbReference>
<accession>G4Q7E4</accession>
<dbReference type="PANTHER" id="PTHR11803">
    <property type="entry name" value="2-IMINOBUTANOATE/2-IMINOPROPANOATE DEAMINASE RIDA"/>
    <property type="match status" value="1"/>
</dbReference>
<name>G4Q7E4_ACIIR</name>
<dbReference type="eggNOG" id="COG0251">
    <property type="taxonomic scope" value="Bacteria"/>
</dbReference>
<keyword evidence="3" id="KW-1185">Reference proteome</keyword>
<dbReference type="GO" id="GO:0005829">
    <property type="term" value="C:cytosol"/>
    <property type="evidence" value="ECO:0007669"/>
    <property type="project" value="TreeGrafter"/>
</dbReference>
<dbReference type="KEGG" id="ain:Acin_0238"/>
<dbReference type="Proteomes" id="UP000007093">
    <property type="component" value="Chromosome"/>
</dbReference>
<dbReference type="InterPro" id="IPR035959">
    <property type="entry name" value="RutC-like_sf"/>
</dbReference>
<evidence type="ECO:0000313" key="3">
    <source>
        <dbReference type="Proteomes" id="UP000007093"/>
    </source>
</evidence>
<evidence type="ECO:0000256" key="1">
    <source>
        <dbReference type="ARBA" id="ARBA00010552"/>
    </source>
</evidence>
<dbReference type="InterPro" id="IPR019897">
    <property type="entry name" value="RidA_CS"/>
</dbReference>
<dbReference type="Pfam" id="PF01042">
    <property type="entry name" value="Ribonuc_L-PSP"/>
    <property type="match status" value="1"/>
</dbReference>
<dbReference type="PROSITE" id="PS01094">
    <property type="entry name" value="UPF0076"/>
    <property type="match status" value="1"/>
</dbReference>
<organism evidence="2 3">
    <name type="scientific">Acidaminococcus intestini (strain RyC-MR95)</name>
    <dbReference type="NCBI Taxonomy" id="568816"/>
    <lineage>
        <taxon>Bacteria</taxon>
        <taxon>Bacillati</taxon>
        <taxon>Bacillota</taxon>
        <taxon>Negativicutes</taxon>
        <taxon>Acidaminococcales</taxon>
        <taxon>Acidaminococcaceae</taxon>
        <taxon>Acidaminococcus</taxon>
    </lineage>
</organism>
<dbReference type="CDD" id="cd00448">
    <property type="entry name" value="YjgF_YER057c_UK114_family"/>
    <property type="match status" value="1"/>
</dbReference>
<dbReference type="STRING" id="568816.Acin_0238"/>
<dbReference type="AlphaFoldDB" id="G4Q7E4"/>
<dbReference type="InParanoid" id="G4Q7E4"/>
<dbReference type="EMBL" id="CP003058">
    <property type="protein sequence ID" value="AEQ21482.1"/>
    <property type="molecule type" value="Genomic_DNA"/>
</dbReference>
<dbReference type="InterPro" id="IPR006175">
    <property type="entry name" value="YjgF/YER057c/UK114"/>
</dbReference>
<gene>
    <name evidence="2" type="ordered locus">Acin_0238</name>
</gene>
<dbReference type="PANTHER" id="PTHR11803:SF58">
    <property type="entry name" value="PROTEIN HMF1-RELATED"/>
    <property type="match status" value="1"/>
</dbReference>
<dbReference type="FunCoup" id="G4Q7E4">
    <property type="interactions" value="335"/>
</dbReference>
<dbReference type="GO" id="GO:0019239">
    <property type="term" value="F:deaminase activity"/>
    <property type="evidence" value="ECO:0007669"/>
    <property type="project" value="TreeGrafter"/>
</dbReference>